<dbReference type="EMBL" id="JAJNOC010000011">
    <property type="protein sequence ID" value="MCD2519174.1"/>
    <property type="molecule type" value="Genomic_DNA"/>
</dbReference>
<keyword evidence="2" id="KW-1185">Reference proteome</keyword>
<gene>
    <name evidence="1" type="ORF">LQ564_22995</name>
</gene>
<dbReference type="RefSeq" id="WP_231060450.1">
    <property type="nucleotide sequence ID" value="NZ_JAJNOC010000011.1"/>
</dbReference>
<organism evidence="1 2">
    <name type="scientific">Massilia phyllostachyos</name>
    <dbReference type="NCBI Taxonomy" id="2898585"/>
    <lineage>
        <taxon>Bacteria</taxon>
        <taxon>Pseudomonadati</taxon>
        <taxon>Pseudomonadota</taxon>
        <taxon>Betaproteobacteria</taxon>
        <taxon>Burkholderiales</taxon>
        <taxon>Oxalobacteraceae</taxon>
        <taxon>Telluria group</taxon>
        <taxon>Massilia</taxon>
    </lineage>
</organism>
<evidence type="ECO:0000313" key="2">
    <source>
        <dbReference type="Proteomes" id="UP001179361"/>
    </source>
</evidence>
<evidence type="ECO:0000313" key="1">
    <source>
        <dbReference type="EMBL" id="MCD2519174.1"/>
    </source>
</evidence>
<comment type="caution">
    <text evidence="1">The sequence shown here is derived from an EMBL/GenBank/DDBJ whole genome shotgun (WGS) entry which is preliminary data.</text>
</comment>
<name>A0ABS8QC51_9BURK</name>
<dbReference type="Proteomes" id="UP001179361">
    <property type="component" value="Unassembled WGS sequence"/>
</dbReference>
<evidence type="ECO:0008006" key="3">
    <source>
        <dbReference type="Google" id="ProtNLM"/>
    </source>
</evidence>
<reference evidence="1" key="1">
    <citation type="submission" date="2021-11" db="EMBL/GenBank/DDBJ databases">
        <title>The complete genome of Massilia sp sp. G4R7.</title>
        <authorList>
            <person name="Liu L."/>
            <person name="Yue J."/>
            <person name="Yuan J."/>
            <person name="Yang F."/>
            <person name="Li L."/>
        </authorList>
    </citation>
    <scope>NUCLEOTIDE SEQUENCE</scope>
    <source>
        <strain evidence="1">G4R7</strain>
    </source>
</reference>
<protein>
    <recommendedName>
        <fullName evidence="3">Lipoprotein</fullName>
    </recommendedName>
</protein>
<accession>A0ABS8QC51</accession>
<proteinExistence type="predicted"/>
<sequence>MPHLSTRRWTIAFAILLTAVMLPGCGSLEPVRKFGDETRQVGAAFTLMPSATTASCHAQQVLKDYTMPAPVRFELTGLSQRQSQACGADAEAAELLLPFAMLVEQYAETLVKLTSDELPDYQDEFDGLEKAVAGLKDKQGNAIVPADKAGAIIGLGKFLGKAATQHAARSTIRELLAQEEGLNAAAGVLRWYTERIYRPMLANQIKVIDVTISTALPTIEAREPLAARWMMISLAEERAKVNQREQAAANYTASIDKVLATRATLLAKLDQPKDEALREQLSALAKEVRALRRKLASAL</sequence>